<accession>A0ACC2GAY2</accession>
<gene>
    <name evidence="1" type="ORF">DPEC_G00183540</name>
</gene>
<comment type="caution">
    <text evidence="1">The sequence shown here is derived from an EMBL/GenBank/DDBJ whole genome shotgun (WGS) entry which is preliminary data.</text>
</comment>
<keyword evidence="2" id="KW-1185">Reference proteome</keyword>
<name>A0ACC2GAY2_DALPE</name>
<organism evidence="1 2">
    <name type="scientific">Dallia pectoralis</name>
    <name type="common">Alaska blackfish</name>
    <dbReference type="NCBI Taxonomy" id="75939"/>
    <lineage>
        <taxon>Eukaryota</taxon>
        <taxon>Metazoa</taxon>
        <taxon>Chordata</taxon>
        <taxon>Craniata</taxon>
        <taxon>Vertebrata</taxon>
        <taxon>Euteleostomi</taxon>
        <taxon>Actinopterygii</taxon>
        <taxon>Neopterygii</taxon>
        <taxon>Teleostei</taxon>
        <taxon>Protacanthopterygii</taxon>
        <taxon>Esociformes</taxon>
        <taxon>Umbridae</taxon>
        <taxon>Dallia</taxon>
    </lineage>
</organism>
<protein>
    <submittedName>
        <fullName evidence="1">Uncharacterized protein</fullName>
    </submittedName>
</protein>
<evidence type="ECO:0000313" key="1">
    <source>
        <dbReference type="EMBL" id="KAJ8000746.1"/>
    </source>
</evidence>
<evidence type="ECO:0000313" key="2">
    <source>
        <dbReference type="Proteomes" id="UP001157502"/>
    </source>
</evidence>
<reference evidence="1" key="1">
    <citation type="submission" date="2021-05" db="EMBL/GenBank/DDBJ databases">
        <authorList>
            <person name="Pan Q."/>
            <person name="Jouanno E."/>
            <person name="Zahm M."/>
            <person name="Klopp C."/>
            <person name="Cabau C."/>
            <person name="Louis A."/>
            <person name="Berthelot C."/>
            <person name="Parey E."/>
            <person name="Roest Crollius H."/>
            <person name="Montfort J."/>
            <person name="Robinson-Rechavi M."/>
            <person name="Bouchez O."/>
            <person name="Lampietro C."/>
            <person name="Lopez Roques C."/>
            <person name="Donnadieu C."/>
            <person name="Postlethwait J."/>
            <person name="Bobe J."/>
            <person name="Dillon D."/>
            <person name="Chandos A."/>
            <person name="von Hippel F."/>
            <person name="Guiguen Y."/>
        </authorList>
    </citation>
    <scope>NUCLEOTIDE SEQUENCE</scope>
    <source>
        <strain evidence="1">YG-Jan2019</strain>
    </source>
</reference>
<sequence length="129" mass="13846">MHLYLPPGPDQPGLSQRTSGAGTPVLPVGHTGAACSDTVVCLPATEAYGEGWHDPGVRGVLMKPEEWSAGCAGRAAAVWSRVRPRTQTPLLRTRVGMVENGQGCRWIPVYSRTSDPLRLKGRRASKESL</sequence>
<proteinExistence type="predicted"/>
<dbReference type="EMBL" id="CM055742">
    <property type="protein sequence ID" value="KAJ8000746.1"/>
    <property type="molecule type" value="Genomic_DNA"/>
</dbReference>
<dbReference type="Proteomes" id="UP001157502">
    <property type="component" value="Chromosome 15"/>
</dbReference>